<feature type="transmembrane region" description="Helical" evidence="5">
    <location>
        <begin position="229"/>
        <end position="249"/>
    </location>
</feature>
<dbReference type="AlphaFoldDB" id="A0A8H7T2L9"/>
<keyword evidence="2 5" id="KW-0812">Transmembrane</keyword>
<sequence length="277" mass="31129">MATDNGIYPYTPNGPVCVVMAMLFGISAGFHLFQMIRKKTWFYTPLVVGAIMMTLGYIARYFSAKSPASLGPYIIQSLFIILPPSLYAATIYIIYGRIALFVNAPRASLVQPTRVTRIFVVGDVIAFFMQAGGGGMMAQANMAGLGQKIMLIGLFVQLAFFGFFLVISLIFWRRTRSSSIRYTLRYGRHSWYNLLMLLLAAATLIILRCVFRIIEFGQGHTGYLASHEAFLYLFDAVPMLGVQIMFHLIHAGDVFPPNFNMQKLDDDDDTTHLQDRI</sequence>
<feature type="transmembrane region" description="Helical" evidence="5">
    <location>
        <begin position="192"/>
        <end position="214"/>
    </location>
</feature>
<comment type="subcellular location">
    <subcellularLocation>
        <location evidence="1">Membrane</location>
        <topology evidence="1">Multi-pass membrane protein</topology>
    </subcellularLocation>
</comment>
<comment type="caution">
    <text evidence="6">The sequence shown here is derived from an EMBL/GenBank/DDBJ whole genome shotgun (WGS) entry which is preliminary data.</text>
</comment>
<feature type="transmembrane region" description="Helical" evidence="5">
    <location>
        <begin position="40"/>
        <end position="62"/>
    </location>
</feature>
<dbReference type="PANTHER" id="PTHR31465">
    <property type="entry name" value="PROTEIN RTA1-RELATED"/>
    <property type="match status" value="1"/>
</dbReference>
<keyword evidence="7" id="KW-1185">Reference proteome</keyword>
<evidence type="ECO:0008006" key="8">
    <source>
        <dbReference type="Google" id="ProtNLM"/>
    </source>
</evidence>
<dbReference type="PANTHER" id="PTHR31465:SF33">
    <property type="entry name" value="DOMAIN PROTEIN, PUTATIVE (AFU_ORTHOLOGUE AFUA_5G01310)-RELATED"/>
    <property type="match status" value="1"/>
</dbReference>
<evidence type="ECO:0000256" key="5">
    <source>
        <dbReference type="SAM" id="Phobius"/>
    </source>
</evidence>
<evidence type="ECO:0000256" key="3">
    <source>
        <dbReference type="ARBA" id="ARBA00022989"/>
    </source>
</evidence>
<dbReference type="EMBL" id="JAFJYH010000434">
    <property type="protein sequence ID" value="KAG4411841.1"/>
    <property type="molecule type" value="Genomic_DNA"/>
</dbReference>
<dbReference type="GO" id="GO:0016020">
    <property type="term" value="C:membrane"/>
    <property type="evidence" value="ECO:0007669"/>
    <property type="project" value="UniProtKB-SubCell"/>
</dbReference>
<dbReference type="OrthoDB" id="3358017at2759"/>
<dbReference type="Pfam" id="PF04479">
    <property type="entry name" value="RTA1"/>
    <property type="match status" value="1"/>
</dbReference>
<protein>
    <recommendedName>
        <fullName evidence="8">RTA1-domain-containing protein</fullName>
    </recommendedName>
</protein>
<dbReference type="InterPro" id="IPR007568">
    <property type="entry name" value="RTA1"/>
</dbReference>
<evidence type="ECO:0000256" key="2">
    <source>
        <dbReference type="ARBA" id="ARBA00022692"/>
    </source>
</evidence>
<evidence type="ECO:0000313" key="7">
    <source>
        <dbReference type="Proteomes" id="UP000664132"/>
    </source>
</evidence>
<proteinExistence type="predicted"/>
<feature type="transmembrane region" description="Helical" evidence="5">
    <location>
        <begin position="12"/>
        <end position="33"/>
    </location>
</feature>
<evidence type="ECO:0000256" key="1">
    <source>
        <dbReference type="ARBA" id="ARBA00004141"/>
    </source>
</evidence>
<feature type="transmembrane region" description="Helical" evidence="5">
    <location>
        <begin position="149"/>
        <end position="172"/>
    </location>
</feature>
<keyword evidence="3 5" id="KW-1133">Transmembrane helix</keyword>
<dbReference type="Proteomes" id="UP000664132">
    <property type="component" value="Unassembled WGS sequence"/>
</dbReference>
<feature type="transmembrane region" description="Helical" evidence="5">
    <location>
        <begin position="74"/>
        <end position="95"/>
    </location>
</feature>
<keyword evidence="4 5" id="KW-0472">Membrane</keyword>
<evidence type="ECO:0000256" key="4">
    <source>
        <dbReference type="ARBA" id="ARBA00023136"/>
    </source>
</evidence>
<organism evidence="6 7">
    <name type="scientific">Cadophora malorum</name>
    <dbReference type="NCBI Taxonomy" id="108018"/>
    <lineage>
        <taxon>Eukaryota</taxon>
        <taxon>Fungi</taxon>
        <taxon>Dikarya</taxon>
        <taxon>Ascomycota</taxon>
        <taxon>Pezizomycotina</taxon>
        <taxon>Leotiomycetes</taxon>
        <taxon>Helotiales</taxon>
        <taxon>Ploettnerulaceae</taxon>
        <taxon>Cadophora</taxon>
    </lineage>
</organism>
<reference evidence="6" key="1">
    <citation type="submission" date="2021-02" db="EMBL/GenBank/DDBJ databases">
        <title>Genome sequence Cadophora malorum strain M34.</title>
        <authorList>
            <person name="Stefanovic E."/>
            <person name="Vu D."/>
            <person name="Scully C."/>
            <person name="Dijksterhuis J."/>
            <person name="Roader J."/>
            <person name="Houbraken J."/>
        </authorList>
    </citation>
    <scope>NUCLEOTIDE SEQUENCE</scope>
    <source>
        <strain evidence="6">M34</strain>
    </source>
</reference>
<name>A0A8H7T2L9_9HELO</name>
<evidence type="ECO:0000313" key="6">
    <source>
        <dbReference type="EMBL" id="KAG4411841.1"/>
    </source>
</evidence>
<feature type="transmembrane region" description="Helical" evidence="5">
    <location>
        <begin position="115"/>
        <end position="137"/>
    </location>
</feature>
<gene>
    <name evidence="6" type="ORF">IFR04_015025</name>
</gene>
<accession>A0A8H7T2L9</accession>